<feature type="region of interest" description="Disordered" evidence="14">
    <location>
        <begin position="604"/>
        <end position="698"/>
    </location>
</feature>
<organism evidence="17 18">
    <name type="scientific">Conger conger</name>
    <name type="common">Conger eel</name>
    <name type="synonym">Muraena conger</name>
    <dbReference type="NCBI Taxonomy" id="82655"/>
    <lineage>
        <taxon>Eukaryota</taxon>
        <taxon>Metazoa</taxon>
        <taxon>Chordata</taxon>
        <taxon>Craniata</taxon>
        <taxon>Vertebrata</taxon>
        <taxon>Euteleostomi</taxon>
        <taxon>Actinopterygii</taxon>
        <taxon>Neopterygii</taxon>
        <taxon>Teleostei</taxon>
        <taxon>Anguilliformes</taxon>
        <taxon>Congridae</taxon>
        <taxon>Conger</taxon>
    </lineage>
</organism>
<dbReference type="GO" id="GO:0017022">
    <property type="term" value="F:myosin binding"/>
    <property type="evidence" value="ECO:0007669"/>
    <property type="project" value="InterPro"/>
</dbReference>
<feature type="region of interest" description="Disordered" evidence="14">
    <location>
        <begin position="25"/>
        <end position="55"/>
    </location>
</feature>
<keyword evidence="18" id="KW-1185">Reference proteome</keyword>
<proteinExistence type="inferred from homology"/>
<gene>
    <name evidence="17" type="ORF">COCON_G00229460</name>
</gene>
<evidence type="ECO:0000256" key="9">
    <source>
        <dbReference type="ARBA" id="ARBA00022989"/>
    </source>
</evidence>
<dbReference type="EMBL" id="JAFJMO010000019">
    <property type="protein sequence ID" value="KAJ8249730.1"/>
    <property type="molecule type" value="Genomic_DNA"/>
</dbReference>
<evidence type="ECO:0000256" key="15">
    <source>
        <dbReference type="SAM" id="Phobius"/>
    </source>
</evidence>
<dbReference type="AlphaFoldDB" id="A0A9Q1CUS9"/>
<comment type="caution">
    <text evidence="17">The sequence shown here is derived from an EMBL/GenBank/DDBJ whole genome shotgun (WGS) entry which is preliminary data.</text>
</comment>
<evidence type="ECO:0000256" key="10">
    <source>
        <dbReference type="ARBA" id="ARBA00023054"/>
    </source>
</evidence>
<evidence type="ECO:0000256" key="8">
    <source>
        <dbReference type="ARBA" id="ARBA00022949"/>
    </source>
</evidence>
<evidence type="ECO:0000256" key="7">
    <source>
        <dbReference type="ARBA" id="ARBA00022692"/>
    </source>
</evidence>
<name>A0A9Q1CUS9_CONCO</name>
<feature type="compositionally biased region" description="Polar residues" evidence="14">
    <location>
        <begin position="604"/>
        <end position="634"/>
    </location>
</feature>
<dbReference type="OrthoDB" id="21151at2759"/>
<feature type="transmembrane region" description="Helical" evidence="15">
    <location>
        <begin position="168"/>
        <end position="189"/>
    </location>
</feature>
<keyword evidence="8" id="KW-0965">Cell junction</keyword>
<dbReference type="InterPro" id="IPR026858">
    <property type="entry name" value="Vezatin"/>
</dbReference>
<feature type="region of interest" description="Disordered" evidence="14">
    <location>
        <begin position="540"/>
        <end position="559"/>
    </location>
</feature>
<dbReference type="Pfam" id="PF12632">
    <property type="entry name" value="Vezatin"/>
    <property type="match status" value="1"/>
</dbReference>
<evidence type="ECO:0000256" key="3">
    <source>
        <dbReference type="ARBA" id="ARBA00004651"/>
    </source>
</evidence>
<protein>
    <recommendedName>
        <fullName evidence="5">Vezatin</fullName>
    </recommendedName>
</protein>
<evidence type="ECO:0000259" key="16">
    <source>
        <dbReference type="Pfam" id="PF12632"/>
    </source>
</evidence>
<evidence type="ECO:0000256" key="11">
    <source>
        <dbReference type="ARBA" id="ARBA00023136"/>
    </source>
</evidence>
<keyword evidence="10 13" id="KW-0175">Coiled coil</keyword>
<keyword evidence="7 15" id="KW-0812">Transmembrane</keyword>
<dbReference type="GO" id="GO:0005634">
    <property type="term" value="C:nucleus"/>
    <property type="evidence" value="ECO:0007669"/>
    <property type="project" value="UniProtKB-SubCell"/>
</dbReference>
<dbReference type="GO" id="GO:0005912">
    <property type="term" value="C:adherens junction"/>
    <property type="evidence" value="ECO:0007669"/>
    <property type="project" value="UniProtKB-SubCell"/>
</dbReference>
<feature type="compositionally biased region" description="Acidic residues" evidence="14">
    <location>
        <begin position="31"/>
        <end position="45"/>
    </location>
</feature>
<keyword evidence="9 15" id="KW-1133">Transmembrane helix</keyword>
<dbReference type="Proteomes" id="UP001152803">
    <property type="component" value="Unassembled WGS sequence"/>
</dbReference>
<keyword evidence="12" id="KW-0539">Nucleus</keyword>
<evidence type="ECO:0000256" key="6">
    <source>
        <dbReference type="ARBA" id="ARBA00022475"/>
    </source>
</evidence>
<keyword evidence="6" id="KW-1003">Cell membrane</keyword>
<evidence type="ECO:0000256" key="14">
    <source>
        <dbReference type="SAM" id="MobiDB-lite"/>
    </source>
</evidence>
<evidence type="ECO:0000256" key="12">
    <source>
        <dbReference type="ARBA" id="ARBA00023242"/>
    </source>
</evidence>
<dbReference type="InterPro" id="IPR026859">
    <property type="entry name" value="Myosin-bd"/>
</dbReference>
<evidence type="ECO:0000313" key="17">
    <source>
        <dbReference type="EMBL" id="KAJ8249730.1"/>
    </source>
</evidence>
<feature type="transmembrane region" description="Helical" evidence="15">
    <location>
        <begin position="143"/>
        <end position="162"/>
    </location>
</feature>
<dbReference type="GO" id="GO:0005886">
    <property type="term" value="C:plasma membrane"/>
    <property type="evidence" value="ECO:0007669"/>
    <property type="project" value="UniProtKB-SubCell"/>
</dbReference>
<evidence type="ECO:0000256" key="5">
    <source>
        <dbReference type="ARBA" id="ARBA00018125"/>
    </source>
</evidence>
<evidence type="ECO:0000256" key="4">
    <source>
        <dbReference type="ARBA" id="ARBA00007245"/>
    </source>
</evidence>
<dbReference type="PANTHER" id="PTHR15989">
    <property type="entry name" value="VEZATIN"/>
    <property type="match status" value="1"/>
</dbReference>
<feature type="coiled-coil region" evidence="13">
    <location>
        <begin position="465"/>
        <end position="499"/>
    </location>
</feature>
<evidence type="ECO:0000256" key="13">
    <source>
        <dbReference type="SAM" id="Coils"/>
    </source>
</evidence>
<sequence>MTEEFHEEVEFKYLQDLGRWDLGACGTGCREEEDQATGEGEDEGEGPPPQDGPASLRRGALWRVAEAVWGLFSAHQSSRAMREEQQLDAEFRRYSLRLLLEQDVFLQEDLELMELLHPGVLSVGSASSPPETPPGYSLHPRTWHLWTVAVLVAVLAGLRSVWDGQGLSALLPWVLVLVGVLLVRGAGLWRAARLRGGMRDRGELLESLAQDSRALTGLVRRALRLVQETEVISRGFTLLLDRVSAACPLNRAEPQLLGLRKASYRSLHAAFRSYRHATRHMLSAYPTAAAPCWAGGCGRLGSPPLNPACPRLRLSSLLVDEAGHYLCTVPERDLGLGLGEGRPSDALAQELTDDYGLPALKVLFQLFVGQSSEFFRRLALLLSAGLEGRTGTGTGTGGRDGRLAHRAVAEVTAPLRLALCGCLGDLQRSYDFHRCFETRCGLQGSDRAARARQQCRELCALHASVRSLQLHLRALLNEVISMEDELEKLLVSRETAEEACARDLRDRLRLLQPHMQASRGCWEETLAQDRDPVPQEQELEAYASDSDSDSDWRGRTSPLGLRREESRPVLLELKSVLGLRASEGERQKWKQLLFRDQAALRTTLPTEPCGSSSPPEPYSQQNNHEGPAPCSTTDAARCRGGSEGARAAPVPGEGPGGGAERDRAPPGGRSLRAAGDGPARRSDAVSLRQRRGDANLHG</sequence>
<comment type="similarity">
    <text evidence="4">Belongs to the vezatin family.</text>
</comment>
<evidence type="ECO:0000256" key="2">
    <source>
        <dbReference type="ARBA" id="ARBA00004536"/>
    </source>
</evidence>
<dbReference type="PANTHER" id="PTHR15989:SF5">
    <property type="entry name" value="VEZATIN"/>
    <property type="match status" value="1"/>
</dbReference>
<evidence type="ECO:0000313" key="18">
    <source>
        <dbReference type="Proteomes" id="UP001152803"/>
    </source>
</evidence>
<accession>A0A9Q1CUS9</accession>
<evidence type="ECO:0000256" key="1">
    <source>
        <dbReference type="ARBA" id="ARBA00004123"/>
    </source>
</evidence>
<comment type="subcellular location">
    <subcellularLocation>
        <location evidence="2">Cell junction</location>
        <location evidence="2">Adherens junction</location>
    </subcellularLocation>
    <subcellularLocation>
        <location evidence="3">Cell membrane</location>
        <topology evidence="3">Multi-pass membrane protein</topology>
    </subcellularLocation>
    <subcellularLocation>
        <location evidence="1">Nucleus</location>
    </subcellularLocation>
</comment>
<reference evidence="17" key="1">
    <citation type="journal article" date="2023" name="Science">
        <title>Genome structures resolve the early diversification of teleost fishes.</title>
        <authorList>
            <person name="Parey E."/>
            <person name="Louis A."/>
            <person name="Montfort J."/>
            <person name="Bouchez O."/>
            <person name="Roques C."/>
            <person name="Iampietro C."/>
            <person name="Lluch J."/>
            <person name="Castinel A."/>
            <person name="Donnadieu C."/>
            <person name="Desvignes T."/>
            <person name="Floi Bucao C."/>
            <person name="Jouanno E."/>
            <person name="Wen M."/>
            <person name="Mejri S."/>
            <person name="Dirks R."/>
            <person name="Jansen H."/>
            <person name="Henkel C."/>
            <person name="Chen W.J."/>
            <person name="Zahm M."/>
            <person name="Cabau C."/>
            <person name="Klopp C."/>
            <person name="Thompson A.W."/>
            <person name="Robinson-Rechavi M."/>
            <person name="Braasch I."/>
            <person name="Lecointre G."/>
            <person name="Bobe J."/>
            <person name="Postlethwait J.H."/>
            <person name="Berthelot C."/>
            <person name="Roest Crollius H."/>
            <person name="Guiguen Y."/>
        </authorList>
    </citation>
    <scope>NUCLEOTIDE SEQUENCE</scope>
    <source>
        <strain evidence="17">Concon-B</strain>
    </source>
</reference>
<keyword evidence="11 15" id="KW-0472">Membrane</keyword>
<feature type="domain" description="Myosin-binding" evidence="16">
    <location>
        <begin position="149"/>
        <end position="472"/>
    </location>
</feature>
<dbReference type="GO" id="GO:0098609">
    <property type="term" value="P:cell-cell adhesion"/>
    <property type="evidence" value="ECO:0007669"/>
    <property type="project" value="InterPro"/>
</dbReference>